<evidence type="ECO:0000256" key="4">
    <source>
        <dbReference type="ARBA" id="ARBA00022525"/>
    </source>
</evidence>
<accession>A0AA86VU44</accession>
<dbReference type="Gene3D" id="2.160.20.10">
    <property type="entry name" value="Single-stranded right-handed beta-helix, Pectin lyase-like"/>
    <property type="match status" value="1"/>
</dbReference>
<dbReference type="PANTHER" id="PTHR31375">
    <property type="match status" value="1"/>
</dbReference>
<dbReference type="PROSITE" id="PS00502">
    <property type="entry name" value="POLYGALACTURONASE"/>
    <property type="match status" value="1"/>
</dbReference>
<sequence>MLAVDLKGPCQAPIHIQVDGIIIAPKNPGEVSADQWVKIQYVDSLTISGKGVFDGQGAMAWKQNECSKTFQCKLHCMNFGFNFINNSVVGGITSKDSKHFHVNLLGCRNFTFDGFIVSAPGDSANTDGIHVGRSTGVTIRNTKIGTGDDCVSLGDGSRQVTIENVECGPGHGISIGSLGKYKEEEPVEGVVVKGCTLRGTTNGVRIKTWPSEPGTITVTDMRFENITMENVSNPIIIDQEYCPWNQCSKQTPSKVKISKVVIKNIKGTSATKEGMILVCSRGVPCEAVEISNIDLTFNGTPTLAKCANVKPIILGNAPLCVL</sequence>
<dbReference type="GO" id="GO:0005975">
    <property type="term" value="P:carbohydrate metabolic process"/>
    <property type="evidence" value="ECO:0007669"/>
    <property type="project" value="InterPro"/>
</dbReference>
<dbReference type="InterPro" id="IPR011050">
    <property type="entry name" value="Pectin_lyase_fold/virulence"/>
</dbReference>
<evidence type="ECO:0000256" key="5">
    <source>
        <dbReference type="ARBA" id="ARBA00022801"/>
    </source>
</evidence>
<evidence type="ECO:0000256" key="8">
    <source>
        <dbReference type="PROSITE-ProRule" id="PRU10052"/>
    </source>
</evidence>
<keyword evidence="7" id="KW-0961">Cell wall biogenesis/degradation</keyword>
<dbReference type="GO" id="GO:0004650">
    <property type="term" value="F:polygalacturonase activity"/>
    <property type="evidence" value="ECO:0007669"/>
    <property type="project" value="InterPro"/>
</dbReference>
<evidence type="ECO:0000256" key="7">
    <source>
        <dbReference type="ARBA" id="ARBA00023316"/>
    </source>
</evidence>
<dbReference type="InterPro" id="IPR012334">
    <property type="entry name" value="Pectin_lyas_fold"/>
</dbReference>
<keyword evidence="6 9" id="KW-0326">Glycosidase</keyword>
<keyword evidence="5 9" id="KW-0378">Hydrolase</keyword>
<feature type="active site" evidence="8">
    <location>
        <position position="171"/>
    </location>
</feature>
<dbReference type="SUPFAM" id="SSF51126">
    <property type="entry name" value="Pectin lyase-like"/>
    <property type="match status" value="1"/>
</dbReference>
<evidence type="ECO:0000313" key="10">
    <source>
        <dbReference type="EMBL" id="CAJ1975413.1"/>
    </source>
</evidence>
<gene>
    <name evidence="10" type="ORF">AYBTSS11_LOCUS27528</name>
</gene>
<dbReference type="Gramene" id="rna-AYBTSS11_LOCUS27528">
    <property type="protein sequence ID" value="CAJ1975413.1"/>
    <property type="gene ID" value="gene-AYBTSS11_LOCUS27528"/>
</dbReference>
<evidence type="ECO:0008006" key="12">
    <source>
        <dbReference type="Google" id="ProtNLM"/>
    </source>
</evidence>
<evidence type="ECO:0000256" key="1">
    <source>
        <dbReference type="ARBA" id="ARBA00004191"/>
    </source>
</evidence>
<organism evidence="10 11">
    <name type="scientific">Sphenostylis stenocarpa</name>
    <dbReference type="NCBI Taxonomy" id="92480"/>
    <lineage>
        <taxon>Eukaryota</taxon>
        <taxon>Viridiplantae</taxon>
        <taxon>Streptophyta</taxon>
        <taxon>Embryophyta</taxon>
        <taxon>Tracheophyta</taxon>
        <taxon>Spermatophyta</taxon>
        <taxon>Magnoliopsida</taxon>
        <taxon>eudicotyledons</taxon>
        <taxon>Gunneridae</taxon>
        <taxon>Pentapetalae</taxon>
        <taxon>rosids</taxon>
        <taxon>fabids</taxon>
        <taxon>Fabales</taxon>
        <taxon>Fabaceae</taxon>
        <taxon>Papilionoideae</taxon>
        <taxon>50 kb inversion clade</taxon>
        <taxon>NPAAA clade</taxon>
        <taxon>indigoferoid/millettioid clade</taxon>
        <taxon>Phaseoleae</taxon>
        <taxon>Sphenostylis</taxon>
    </lineage>
</organism>
<evidence type="ECO:0000313" key="11">
    <source>
        <dbReference type="Proteomes" id="UP001189624"/>
    </source>
</evidence>
<evidence type="ECO:0000256" key="9">
    <source>
        <dbReference type="RuleBase" id="RU361169"/>
    </source>
</evidence>
<dbReference type="AlphaFoldDB" id="A0AA86VU44"/>
<dbReference type="InterPro" id="IPR006626">
    <property type="entry name" value="PbH1"/>
</dbReference>
<evidence type="ECO:0000256" key="3">
    <source>
        <dbReference type="ARBA" id="ARBA00022512"/>
    </source>
</evidence>
<evidence type="ECO:0000256" key="2">
    <source>
        <dbReference type="ARBA" id="ARBA00008834"/>
    </source>
</evidence>
<protein>
    <recommendedName>
        <fullName evidence="12">Polygalacturonase-like</fullName>
    </recommendedName>
</protein>
<keyword evidence="4" id="KW-0964">Secreted</keyword>
<comment type="subcellular location">
    <subcellularLocation>
        <location evidence="1">Secreted</location>
        <location evidence="1">Cell wall</location>
    </subcellularLocation>
</comment>
<comment type="similarity">
    <text evidence="2 9">Belongs to the glycosyl hydrolase 28 family.</text>
</comment>
<dbReference type="FunFam" id="2.160.20.10:FF:000004">
    <property type="entry name" value="Pectin lyase-like superfamily protein"/>
    <property type="match status" value="1"/>
</dbReference>
<dbReference type="GO" id="GO:0071555">
    <property type="term" value="P:cell wall organization"/>
    <property type="evidence" value="ECO:0007669"/>
    <property type="project" value="UniProtKB-KW"/>
</dbReference>
<proteinExistence type="inferred from homology"/>
<dbReference type="SMART" id="SM00710">
    <property type="entry name" value="PbH1"/>
    <property type="match status" value="5"/>
</dbReference>
<dbReference type="EMBL" id="OY731406">
    <property type="protein sequence ID" value="CAJ1975413.1"/>
    <property type="molecule type" value="Genomic_DNA"/>
</dbReference>
<dbReference type="Pfam" id="PF00295">
    <property type="entry name" value="Glyco_hydro_28"/>
    <property type="match status" value="1"/>
</dbReference>
<reference evidence="10" key="1">
    <citation type="submission" date="2023-10" db="EMBL/GenBank/DDBJ databases">
        <authorList>
            <person name="Domelevo Entfellner J.-B."/>
        </authorList>
    </citation>
    <scope>NUCLEOTIDE SEQUENCE</scope>
</reference>
<keyword evidence="3" id="KW-0134">Cell wall</keyword>
<evidence type="ECO:0000256" key="6">
    <source>
        <dbReference type="ARBA" id="ARBA00023295"/>
    </source>
</evidence>
<keyword evidence="11" id="KW-1185">Reference proteome</keyword>
<dbReference type="Proteomes" id="UP001189624">
    <property type="component" value="Chromosome 9"/>
</dbReference>
<dbReference type="InterPro" id="IPR000743">
    <property type="entry name" value="Glyco_hydro_28"/>
</dbReference>
<name>A0AA86VU44_9FABA</name>